<dbReference type="EMBL" id="CACRSS010000021">
    <property type="protein sequence ID" value="VYT29861.1"/>
    <property type="molecule type" value="Genomic_DNA"/>
</dbReference>
<reference evidence="2" key="1">
    <citation type="submission" date="2019-11" db="EMBL/GenBank/DDBJ databases">
        <authorList>
            <person name="Feng L."/>
        </authorList>
    </citation>
    <scope>NUCLEOTIDE SEQUENCE</scope>
    <source>
        <strain evidence="2">AMuciniphilaLFYP55</strain>
    </source>
</reference>
<keyword evidence="1" id="KW-0175">Coiled coil</keyword>
<protein>
    <submittedName>
        <fullName evidence="2">Uncharacterized protein</fullName>
    </submittedName>
</protein>
<evidence type="ECO:0000313" key="2">
    <source>
        <dbReference type="EMBL" id="VYT29861.1"/>
    </source>
</evidence>
<name>A0A6N2VMQ7_9BACT</name>
<organism evidence="2">
    <name type="scientific">Akkermansia muciniphila</name>
    <dbReference type="NCBI Taxonomy" id="239935"/>
    <lineage>
        <taxon>Bacteria</taxon>
        <taxon>Pseudomonadati</taxon>
        <taxon>Verrucomicrobiota</taxon>
        <taxon>Verrucomicrobiia</taxon>
        <taxon>Verrucomicrobiales</taxon>
        <taxon>Akkermansiaceae</taxon>
        <taxon>Akkermansia</taxon>
    </lineage>
</organism>
<feature type="coiled-coil region" evidence="1">
    <location>
        <begin position="85"/>
        <end position="115"/>
    </location>
</feature>
<accession>A0A6N2VMQ7</accession>
<sequence>MTDMGCNGFSLGMNLKRQRRYFFFNPNTDKTMIQTYQILPVVAIVCSASALAQNAADPVQMVKQNVDLISSANKVLDDVKDNAAVEIAIKQLNALTQQAKQLDKAMEKMKLTSEQAIRITKLNGDAQDTIVDMLENCERIQKDKLMTPALLKAVNNFADAANIEVVETITTVEQIVED</sequence>
<dbReference type="AlphaFoldDB" id="A0A6N2VMQ7"/>
<proteinExistence type="predicted"/>
<evidence type="ECO:0000256" key="1">
    <source>
        <dbReference type="SAM" id="Coils"/>
    </source>
</evidence>
<gene>
    <name evidence="2" type="ORF">AMLFYP55_01578</name>
</gene>